<keyword evidence="5" id="KW-0378">Hydrolase</keyword>
<keyword evidence="2" id="KW-0680">Restriction system</keyword>
<organism evidence="5 6">
    <name type="scientific">Paradesertivirga mongoliensis</name>
    <dbReference type="NCBI Taxonomy" id="2100740"/>
    <lineage>
        <taxon>Bacteria</taxon>
        <taxon>Pseudomonadati</taxon>
        <taxon>Bacteroidota</taxon>
        <taxon>Sphingobacteriia</taxon>
        <taxon>Sphingobacteriales</taxon>
        <taxon>Sphingobacteriaceae</taxon>
        <taxon>Paradesertivirga</taxon>
    </lineage>
</organism>
<evidence type="ECO:0000313" key="5">
    <source>
        <dbReference type="EMBL" id="MFD2163109.1"/>
    </source>
</evidence>
<evidence type="ECO:0000256" key="1">
    <source>
        <dbReference type="ARBA" id="ARBA00010923"/>
    </source>
</evidence>
<sequence>MSKVNALLPELRFPEFVLGEAWKSKKISELGDTISGLTGKSGEDFGEGMPFVTYKQVFDNSVIDYRDCGRVKIYTNENQNTLQRGDVLFTTSSETPNEVGFASVLVEVPKEPTYLNSFCFSLRPFNLDEIQPQFSRYLFHSPIYRKAITALAQGSTRYNISKGAFLNLTLSVPNSAEQQKIASCLSSLDELITAHSQKLELLKYYKKGLMQNLFPQEGEKAPKYRFSEFVQEWKKTALAEHVDLTSGYAFQSKFFSKQGKKLITPKNFTKEGKANFDKGNTKFTTEQFDPKHLCVPDDLLLLLTDLTPSCELLGKPILLTQEDGNVLLNQRIIKVTITSNLDKRFLLQYFLTSQFHRRIKSTASGSTVRHSSNKIILDTQLIIPNEFGEQEKIASCLSSLDNLILAQRAKIEQLHLHKKGLMQVLFPKLND</sequence>
<keyword evidence="5" id="KW-0255">Endonuclease</keyword>
<dbReference type="InterPro" id="IPR000055">
    <property type="entry name" value="Restrct_endonuc_typeI_TRD"/>
</dbReference>
<gene>
    <name evidence="5" type="ORF">ACFSJU_11955</name>
</gene>
<evidence type="ECO:0000256" key="2">
    <source>
        <dbReference type="ARBA" id="ARBA00022747"/>
    </source>
</evidence>
<feature type="domain" description="Type I restriction modification DNA specificity" evidence="4">
    <location>
        <begin position="323"/>
        <end position="414"/>
    </location>
</feature>
<dbReference type="Pfam" id="PF01420">
    <property type="entry name" value="Methylase_S"/>
    <property type="match status" value="2"/>
</dbReference>
<keyword evidence="3" id="KW-0238">DNA-binding</keyword>
<dbReference type="InterPro" id="IPR052021">
    <property type="entry name" value="Type-I_RS_S_subunit"/>
</dbReference>
<dbReference type="RefSeq" id="WP_255901404.1">
    <property type="nucleotide sequence ID" value="NZ_JAFMZO010000002.1"/>
</dbReference>
<evidence type="ECO:0000313" key="6">
    <source>
        <dbReference type="Proteomes" id="UP001597387"/>
    </source>
</evidence>
<reference evidence="6" key="1">
    <citation type="journal article" date="2019" name="Int. J. Syst. Evol. Microbiol.">
        <title>The Global Catalogue of Microorganisms (GCM) 10K type strain sequencing project: providing services to taxonomists for standard genome sequencing and annotation.</title>
        <authorList>
            <consortium name="The Broad Institute Genomics Platform"/>
            <consortium name="The Broad Institute Genome Sequencing Center for Infectious Disease"/>
            <person name="Wu L."/>
            <person name="Ma J."/>
        </authorList>
    </citation>
    <scope>NUCLEOTIDE SEQUENCE [LARGE SCALE GENOMIC DNA]</scope>
    <source>
        <strain evidence="6">KCTC 42217</strain>
    </source>
</reference>
<dbReference type="GO" id="GO:0004519">
    <property type="term" value="F:endonuclease activity"/>
    <property type="evidence" value="ECO:0007669"/>
    <property type="project" value="UniProtKB-KW"/>
</dbReference>
<dbReference type="Gene3D" id="3.90.220.20">
    <property type="entry name" value="DNA methylase specificity domains"/>
    <property type="match status" value="2"/>
</dbReference>
<dbReference type="EMBL" id="JBHUHZ010000002">
    <property type="protein sequence ID" value="MFD2163109.1"/>
    <property type="molecule type" value="Genomic_DNA"/>
</dbReference>
<dbReference type="Gene3D" id="1.10.287.1120">
    <property type="entry name" value="Bipartite methylase S protein"/>
    <property type="match status" value="1"/>
</dbReference>
<dbReference type="InterPro" id="IPR044946">
    <property type="entry name" value="Restrct_endonuc_typeI_TRD_sf"/>
</dbReference>
<dbReference type="CDD" id="cd17252">
    <property type="entry name" value="RMtype1_S_EcoKI-TRD1-CR1_like"/>
    <property type="match status" value="1"/>
</dbReference>
<dbReference type="EC" id="3.1.21.-" evidence="5"/>
<dbReference type="PANTHER" id="PTHR30408:SF12">
    <property type="entry name" value="TYPE I RESTRICTION ENZYME MJAVIII SPECIFICITY SUBUNIT"/>
    <property type="match status" value="1"/>
</dbReference>
<keyword evidence="5" id="KW-0540">Nuclease</keyword>
<dbReference type="PANTHER" id="PTHR30408">
    <property type="entry name" value="TYPE-1 RESTRICTION ENZYME ECOKI SPECIFICITY PROTEIN"/>
    <property type="match status" value="1"/>
</dbReference>
<accession>A0ABW4ZMI5</accession>
<comment type="similarity">
    <text evidence="1">Belongs to the type-I restriction system S methylase family.</text>
</comment>
<comment type="caution">
    <text evidence="5">The sequence shown here is derived from an EMBL/GenBank/DDBJ whole genome shotgun (WGS) entry which is preliminary data.</text>
</comment>
<dbReference type="Proteomes" id="UP001597387">
    <property type="component" value="Unassembled WGS sequence"/>
</dbReference>
<evidence type="ECO:0000256" key="3">
    <source>
        <dbReference type="ARBA" id="ARBA00023125"/>
    </source>
</evidence>
<proteinExistence type="inferred from homology"/>
<name>A0ABW4ZMI5_9SPHI</name>
<keyword evidence="6" id="KW-1185">Reference proteome</keyword>
<dbReference type="SUPFAM" id="SSF116734">
    <property type="entry name" value="DNA methylase specificity domain"/>
    <property type="match status" value="2"/>
</dbReference>
<evidence type="ECO:0000259" key="4">
    <source>
        <dbReference type="Pfam" id="PF01420"/>
    </source>
</evidence>
<protein>
    <submittedName>
        <fullName evidence="5">Restriction endonuclease subunit S</fullName>
        <ecNumber evidence="5">3.1.21.-</ecNumber>
    </submittedName>
</protein>
<feature type="domain" description="Type I restriction modification DNA specificity" evidence="4">
    <location>
        <begin position="20"/>
        <end position="203"/>
    </location>
</feature>
<dbReference type="GO" id="GO:0016787">
    <property type="term" value="F:hydrolase activity"/>
    <property type="evidence" value="ECO:0007669"/>
    <property type="project" value="UniProtKB-KW"/>
</dbReference>